<evidence type="ECO:0000313" key="3">
    <source>
        <dbReference type="Proteomes" id="UP000094527"/>
    </source>
</evidence>
<reference evidence="2 3" key="1">
    <citation type="journal article" date="2016" name="Genome Biol. Evol.">
        <title>Gene Family Evolution Reflects Adaptation to Soil Environmental Stressors in the Genome of the Collembolan Orchesella cincta.</title>
        <authorList>
            <person name="Faddeeva-Vakhrusheva A."/>
            <person name="Derks M.F."/>
            <person name="Anvar S.Y."/>
            <person name="Agamennone V."/>
            <person name="Suring W."/>
            <person name="Smit S."/>
            <person name="van Straalen N.M."/>
            <person name="Roelofs D."/>
        </authorList>
    </citation>
    <scope>NUCLEOTIDE SEQUENCE [LARGE SCALE GENOMIC DNA]</scope>
    <source>
        <tissue evidence="2">Mixed pool</tissue>
    </source>
</reference>
<dbReference type="AlphaFoldDB" id="A0A1D2M840"/>
<evidence type="ECO:0000256" key="1">
    <source>
        <dbReference type="SAM" id="MobiDB-lite"/>
    </source>
</evidence>
<organism evidence="2 3">
    <name type="scientific">Orchesella cincta</name>
    <name type="common">Springtail</name>
    <name type="synonym">Podura cincta</name>
    <dbReference type="NCBI Taxonomy" id="48709"/>
    <lineage>
        <taxon>Eukaryota</taxon>
        <taxon>Metazoa</taxon>
        <taxon>Ecdysozoa</taxon>
        <taxon>Arthropoda</taxon>
        <taxon>Hexapoda</taxon>
        <taxon>Collembola</taxon>
        <taxon>Entomobryomorpha</taxon>
        <taxon>Entomobryoidea</taxon>
        <taxon>Orchesellidae</taxon>
        <taxon>Orchesellinae</taxon>
        <taxon>Orchesella</taxon>
    </lineage>
</organism>
<dbReference type="Proteomes" id="UP000094527">
    <property type="component" value="Unassembled WGS sequence"/>
</dbReference>
<dbReference type="EMBL" id="LJIJ01002881">
    <property type="protein sequence ID" value="ODM89125.1"/>
    <property type="molecule type" value="Genomic_DNA"/>
</dbReference>
<protein>
    <submittedName>
        <fullName evidence="2">Uncharacterized protein</fullName>
    </submittedName>
</protein>
<name>A0A1D2M840_ORCCI</name>
<dbReference type="OrthoDB" id="2333662at2759"/>
<accession>A0A1D2M840</accession>
<feature type="region of interest" description="Disordered" evidence="1">
    <location>
        <begin position="165"/>
        <end position="197"/>
    </location>
</feature>
<feature type="compositionally biased region" description="Basic and acidic residues" evidence="1">
    <location>
        <begin position="174"/>
        <end position="185"/>
    </location>
</feature>
<gene>
    <name evidence="2" type="ORF">Ocin01_17557</name>
</gene>
<comment type="caution">
    <text evidence="2">The sequence shown here is derived from an EMBL/GenBank/DDBJ whole genome shotgun (WGS) entry which is preliminary data.</text>
</comment>
<proteinExistence type="predicted"/>
<sequence length="388" mass="40929">MVQRAEYLGKAANAVNSAVFNKNSEKIRSNYGPNSRAVKQLKGEERMDCIAMSVSDNHKTGVISGNVKERVQYSRNYKKYGKYGLDQDLHGNAIKQALNDKAPAARSVDFDVVGNTKPPTDHAENARLHAEMQQVSYGVHGDSSTMGVSKPPCKNCDEHLVTHGFSDSNVGHPEGWRNDKPKNWEQPDPNNNPSVEKKFGVSKASVIVEKDLSLRSYTNVKVQNDSVKQHVARNITKSVKPRVNASIQGTIESLVEDIDREPGAYVVGLNACSGTYTGKRIPMAGAYARASTGDVQAHAGPCHVRANGPAAAAGAHASVLGVAAYANAEVARAEASVAGITAGVGLNFNTGASAGVDGVSASALGFGFSVGPSMAIRTPVADVACSIV</sequence>
<evidence type="ECO:0000313" key="2">
    <source>
        <dbReference type="EMBL" id="ODM89125.1"/>
    </source>
</evidence>
<keyword evidence="3" id="KW-1185">Reference proteome</keyword>